<feature type="compositionally biased region" description="Polar residues" evidence="1">
    <location>
        <begin position="122"/>
        <end position="146"/>
    </location>
</feature>
<name>A0A0Q5WIU0_DROER</name>
<evidence type="ECO:0000313" key="4">
    <source>
        <dbReference type="Proteomes" id="UP000008711"/>
    </source>
</evidence>
<keyword evidence="4" id="KW-1185">Reference proteome</keyword>
<feature type="signal peptide" evidence="2">
    <location>
        <begin position="1"/>
        <end position="20"/>
    </location>
</feature>
<protein>
    <recommendedName>
        <fullName evidence="5">PPAF-2-like Clip domain-containing protein</fullName>
    </recommendedName>
</protein>
<accession>A0A0Q5WIU0</accession>
<dbReference type="OrthoDB" id="7855377at2759"/>
<proteinExistence type="predicted"/>
<dbReference type="Proteomes" id="UP000008711">
    <property type="component" value="Unassembled WGS sequence"/>
</dbReference>
<evidence type="ECO:0008006" key="5">
    <source>
        <dbReference type="Google" id="ProtNLM"/>
    </source>
</evidence>
<sequence>MSVQWGVVLMSFLLFSTAQAGIYCGPNKIYACVPTQFCSDGRSLPRNPAAQFNWHCHRLESCCDQNRVIYGMRYNAGEFEASPYEQINEPSSNAGVKNTATNSQPTGNAGGNTLVPKKQGGFSMTNNQNSNIGAGQTSTINSQSHSIDSKPFNPAPSGSDRKSYTRYTNKHAHNILNNSSGKTNLGNRYADNTKKNLQQHINYQIHAHNNLNNNSVKTNLGSPSKDKTKKTNTQPVLFIYINGNDDSSSSSEF</sequence>
<evidence type="ECO:0000313" key="3">
    <source>
        <dbReference type="EMBL" id="KQS70233.1"/>
    </source>
</evidence>
<evidence type="ECO:0000256" key="1">
    <source>
        <dbReference type="SAM" id="MobiDB-lite"/>
    </source>
</evidence>
<evidence type="ECO:0000256" key="2">
    <source>
        <dbReference type="SAM" id="SignalP"/>
    </source>
</evidence>
<reference evidence="3 4" key="2">
    <citation type="journal article" date="2008" name="Bioinformatics">
        <title>Assembly reconciliation.</title>
        <authorList>
            <person name="Zimin A.V."/>
            <person name="Smith D.R."/>
            <person name="Sutton G."/>
            <person name="Yorke J.A."/>
        </authorList>
    </citation>
    <scope>NUCLEOTIDE SEQUENCE [LARGE SCALE GENOMIC DNA]</scope>
    <source>
        <strain evidence="3 4">TSC#14021-0224.01</strain>
    </source>
</reference>
<gene>
    <name evidence="3" type="primary">Dere\GG26162</name>
    <name evidence="3" type="synonym">GG26162</name>
    <name evidence="3" type="ORF">Dere_GG26162</name>
</gene>
<organism evidence="3 4">
    <name type="scientific">Drosophila erecta</name>
    <name type="common">Fruit fly</name>
    <dbReference type="NCBI Taxonomy" id="7220"/>
    <lineage>
        <taxon>Eukaryota</taxon>
        <taxon>Metazoa</taxon>
        <taxon>Ecdysozoa</taxon>
        <taxon>Arthropoda</taxon>
        <taxon>Hexapoda</taxon>
        <taxon>Insecta</taxon>
        <taxon>Pterygota</taxon>
        <taxon>Neoptera</taxon>
        <taxon>Endopterygota</taxon>
        <taxon>Diptera</taxon>
        <taxon>Brachycera</taxon>
        <taxon>Muscomorpha</taxon>
        <taxon>Ephydroidea</taxon>
        <taxon>Drosophilidae</taxon>
        <taxon>Drosophila</taxon>
        <taxon>Sophophora</taxon>
    </lineage>
</organism>
<dbReference type="KEGG" id="der:26525986"/>
<feature type="region of interest" description="Disordered" evidence="1">
    <location>
        <begin position="212"/>
        <end position="232"/>
    </location>
</feature>
<feature type="compositionally biased region" description="Polar residues" evidence="1">
    <location>
        <begin position="88"/>
        <end position="107"/>
    </location>
</feature>
<dbReference type="AlphaFoldDB" id="A0A0Q5WIU0"/>
<dbReference type="EMBL" id="CH954177">
    <property type="protein sequence ID" value="KQS70233.1"/>
    <property type="molecule type" value="Genomic_DNA"/>
</dbReference>
<feature type="region of interest" description="Disordered" evidence="1">
    <location>
        <begin position="86"/>
        <end position="164"/>
    </location>
</feature>
<keyword evidence="2" id="KW-0732">Signal</keyword>
<feature type="chain" id="PRO_5006266891" description="PPAF-2-like Clip domain-containing protein" evidence="2">
    <location>
        <begin position="21"/>
        <end position="253"/>
    </location>
</feature>
<reference evidence="3 4" key="1">
    <citation type="journal article" date="2007" name="Nature">
        <title>Evolution of genes and genomes on the Drosophila phylogeny.</title>
        <authorList>
            <consortium name="Drosophila 12 Genomes Consortium"/>
            <person name="Clark A.G."/>
            <person name="Eisen M.B."/>
            <person name="Smith D.R."/>
            <person name="Bergman C.M."/>
            <person name="Oliver B."/>
            <person name="Markow T.A."/>
            <person name="Kaufman T.C."/>
            <person name="Kellis M."/>
            <person name="Gelbart W."/>
            <person name="Iyer V.N."/>
            <person name="Pollard D.A."/>
            <person name="Sackton T.B."/>
            <person name="Larracuente A.M."/>
            <person name="Singh N.D."/>
            <person name="Abad J.P."/>
            <person name="Abt D.N."/>
            <person name="Adryan B."/>
            <person name="Aguade M."/>
            <person name="Akashi H."/>
            <person name="Anderson W.W."/>
            <person name="Aquadro C.F."/>
            <person name="Ardell D.H."/>
            <person name="Arguello R."/>
            <person name="Artieri C.G."/>
            <person name="Barbash D.A."/>
            <person name="Barker D."/>
            <person name="Barsanti P."/>
            <person name="Batterham P."/>
            <person name="Batzoglou S."/>
            <person name="Begun D."/>
            <person name="Bhutkar A."/>
            <person name="Blanco E."/>
            <person name="Bosak S.A."/>
            <person name="Bradley R.K."/>
            <person name="Brand A.D."/>
            <person name="Brent M.R."/>
            <person name="Brooks A.N."/>
            <person name="Brown R.H."/>
            <person name="Butlin R.K."/>
            <person name="Caggese C."/>
            <person name="Calvi B.R."/>
            <person name="Bernardo de Carvalho A."/>
            <person name="Caspi A."/>
            <person name="Castrezana S."/>
            <person name="Celniker S.E."/>
            <person name="Chang J.L."/>
            <person name="Chapple C."/>
            <person name="Chatterji S."/>
            <person name="Chinwalla A."/>
            <person name="Civetta A."/>
            <person name="Clifton S.W."/>
            <person name="Comeron J.M."/>
            <person name="Costello J.C."/>
            <person name="Coyne J.A."/>
            <person name="Daub J."/>
            <person name="David R.G."/>
            <person name="Delcher A.L."/>
            <person name="Delehaunty K."/>
            <person name="Do C.B."/>
            <person name="Ebling H."/>
            <person name="Edwards K."/>
            <person name="Eickbush T."/>
            <person name="Evans J.D."/>
            <person name="Filipski A."/>
            <person name="Findeiss S."/>
            <person name="Freyhult E."/>
            <person name="Fulton L."/>
            <person name="Fulton R."/>
            <person name="Garcia A.C."/>
            <person name="Gardiner A."/>
            <person name="Garfield D.A."/>
            <person name="Garvin B.E."/>
            <person name="Gibson G."/>
            <person name="Gilbert D."/>
            <person name="Gnerre S."/>
            <person name="Godfrey J."/>
            <person name="Good R."/>
            <person name="Gotea V."/>
            <person name="Gravely B."/>
            <person name="Greenberg A.J."/>
            <person name="Griffiths-Jones S."/>
            <person name="Gross S."/>
            <person name="Guigo R."/>
            <person name="Gustafson E.A."/>
            <person name="Haerty W."/>
            <person name="Hahn M.W."/>
            <person name="Halligan D.L."/>
            <person name="Halpern A.L."/>
            <person name="Halter G.M."/>
            <person name="Han M.V."/>
            <person name="Heger A."/>
            <person name="Hillier L."/>
            <person name="Hinrichs A.S."/>
            <person name="Holmes I."/>
            <person name="Hoskins R.A."/>
            <person name="Hubisz M.J."/>
            <person name="Hultmark D."/>
            <person name="Huntley M.A."/>
            <person name="Jaffe D.B."/>
            <person name="Jagadeeshan S."/>
            <person name="Jeck W.R."/>
            <person name="Johnson J."/>
            <person name="Jones C.D."/>
            <person name="Jordan W.C."/>
            <person name="Karpen G.H."/>
            <person name="Kataoka E."/>
            <person name="Keightley P.D."/>
            <person name="Kheradpour P."/>
            <person name="Kirkness E.F."/>
            <person name="Koerich L.B."/>
            <person name="Kristiansen K."/>
            <person name="Kudrna D."/>
            <person name="Kulathinal R.J."/>
            <person name="Kumar S."/>
            <person name="Kwok R."/>
            <person name="Lander E."/>
            <person name="Langley C.H."/>
            <person name="Lapoint R."/>
            <person name="Lazzaro B.P."/>
            <person name="Lee S.J."/>
            <person name="Levesque L."/>
            <person name="Li R."/>
            <person name="Lin C.F."/>
            <person name="Lin M.F."/>
            <person name="Lindblad-Toh K."/>
            <person name="Llopart A."/>
            <person name="Long M."/>
            <person name="Low L."/>
            <person name="Lozovsky E."/>
            <person name="Lu J."/>
            <person name="Luo M."/>
            <person name="Machado C.A."/>
            <person name="Makalowski W."/>
            <person name="Marzo M."/>
            <person name="Matsuda M."/>
            <person name="Matzkin L."/>
            <person name="McAllister B."/>
            <person name="McBride C.S."/>
            <person name="McKernan B."/>
            <person name="McKernan K."/>
            <person name="Mendez-Lago M."/>
            <person name="Minx P."/>
            <person name="Mollenhauer M.U."/>
            <person name="Montooth K."/>
            <person name="Mount S.M."/>
            <person name="Mu X."/>
            <person name="Myers E."/>
            <person name="Negre B."/>
            <person name="Newfeld S."/>
            <person name="Nielsen R."/>
            <person name="Noor M.A."/>
            <person name="O'Grady P."/>
            <person name="Pachter L."/>
            <person name="Papaceit M."/>
            <person name="Parisi M.J."/>
            <person name="Parisi M."/>
            <person name="Parts L."/>
            <person name="Pedersen J.S."/>
            <person name="Pesole G."/>
            <person name="Phillippy A.M."/>
            <person name="Ponting C.P."/>
            <person name="Pop M."/>
            <person name="Porcelli D."/>
            <person name="Powell J.R."/>
            <person name="Prohaska S."/>
            <person name="Pruitt K."/>
            <person name="Puig M."/>
            <person name="Quesneville H."/>
            <person name="Ram K.R."/>
            <person name="Rand D."/>
            <person name="Rasmussen M.D."/>
            <person name="Reed L.K."/>
            <person name="Reenan R."/>
            <person name="Reily A."/>
            <person name="Remington K.A."/>
            <person name="Rieger T.T."/>
            <person name="Ritchie M.G."/>
            <person name="Robin C."/>
            <person name="Rogers Y.H."/>
            <person name="Rohde C."/>
            <person name="Rozas J."/>
            <person name="Rubenfield M.J."/>
            <person name="Ruiz A."/>
            <person name="Russo S."/>
            <person name="Salzberg S.L."/>
            <person name="Sanchez-Gracia A."/>
            <person name="Saranga D.J."/>
            <person name="Sato H."/>
            <person name="Schaeffer S.W."/>
            <person name="Schatz M.C."/>
            <person name="Schlenke T."/>
            <person name="Schwartz R."/>
            <person name="Segarra C."/>
            <person name="Singh R.S."/>
            <person name="Sirot L."/>
            <person name="Sirota M."/>
            <person name="Sisneros N.B."/>
            <person name="Smith C.D."/>
            <person name="Smith T.F."/>
            <person name="Spieth J."/>
            <person name="Stage D.E."/>
            <person name="Stark A."/>
            <person name="Stephan W."/>
            <person name="Strausberg R.L."/>
            <person name="Strempel S."/>
            <person name="Sturgill D."/>
            <person name="Sutton G."/>
            <person name="Sutton G.G."/>
            <person name="Tao W."/>
            <person name="Teichmann S."/>
            <person name="Tobari Y.N."/>
            <person name="Tomimura Y."/>
            <person name="Tsolas J.M."/>
            <person name="Valente V.L."/>
            <person name="Venter E."/>
            <person name="Venter J.C."/>
            <person name="Vicario S."/>
            <person name="Vieira F.G."/>
            <person name="Vilella A.J."/>
            <person name="Villasante A."/>
            <person name="Walenz B."/>
            <person name="Wang J."/>
            <person name="Wasserman M."/>
            <person name="Watts T."/>
            <person name="Wilson D."/>
            <person name="Wilson R.K."/>
            <person name="Wing R.A."/>
            <person name="Wolfner M.F."/>
            <person name="Wong A."/>
            <person name="Wong G.K."/>
            <person name="Wu C.I."/>
            <person name="Wu G."/>
            <person name="Yamamoto D."/>
            <person name="Yang H.P."/>
            <person name="Yang S.P."/>
            <person name="Yorke J.A."/>
            <person name="Yoshida K."/>
            <person name="Zdobnov E."/>
            <person name="Zhang P."/>
            <person name="Zhang Y."/>
            <person name="Zimin A.V."/>
            <person name="Baldwin J."/>
            <person name="Abdouelleil A."/>
            <person name="Abdulkadir J."/>
            <person name="Abebe A."/>
            <person name="Abera B."/>
            <person name="Abreu J."/>
            <person name="Acer S.C."/>
            <person name="Aftuck L."/>
            <person name="Alexander A."/>
            <person name="An P."/>
            <person name="Anderson E."/>
            <person name="Anderson S."/>
            <person name="Arachi H."/>
            <person name="Azer M."/>
            <person name="Bachantsang P."/>
            <person name="Barry A."/>
            <person name="Bayul T."/>
            <person name="Berlin A."/>
            <person name="Bessette D."/>
            <person name="Bloom T."/>
            <person name="Blye J."/>
            <person name="Boguslavskiy L."/>
            <person name="Bonnet C."/>
            <person name="Boukhgalter B."/>
            <person name="Bourzgui I."/>
            <person name="Brown A."/>
            <person name="Cahill P."/>
            <person name="Channer S."/>
            <person name="Cheshatsang Y."/>
            <person name="Chuda L."/>
            <person name="Citroen M."/>
            <person name="Collymore A."/>
            <person name="Cooke P."/>
            <person name="Costello M."/>
            <person name="D'Aco K."/>
            <person name="Daza R."/>
            <person name="De Haan G."/>
            <person name="DeGray S."/>
            <person name="DeMaso C."/>
            <person name="Dhargay N."/>
            <person name="Dooley K."/>
            <person name="Dooley E."/>
            <person name="Doricent M."/>
            <person name="Dorje P."/>
            <person name="Dorjee K."/>
            <person name="Dupes A."/>
            <person name="Elong R."/>
            <person name="Falk J."/>
            <person name="Farina A."/>
            <person name="Faro S."/>
            <person name="Ferguson D."/>
            <person name="Fisher S."/>
            <person name="Foley C.D."/>
            <person name="Franke A."/>
            <person name="Friedrich D."/>
            <person name="Gadbois L."/>
            <person name="Gearin G."/>
            <person name="Gearin C.R."/>
            <person name="Giannoukos G."/>
            <person name="Goode T."/>
            <person name="Graham J."/>
            <person name="Grandbois E."/>
            <person name="Grewal S."/>
            <person name="Gyaltsen K."/>
            <person name="Hafez N."/>
            <person name="Hagos B."/>
            <person name="Hall J."/>
            <person name="Henson C."/>
            <person name="Hollinger A."/>
            <person name="Honan T."/>
            <person name="Huard M.D."/>
            <person name="Hughes L."/>
            <person name="Hurhula B."/>
            <person name="Husby M.E."/>
            <person name="Kamat A."/>
            <person name="Kanga B."/>
            <person name="Kashin S."/>
            <person name="Khazanovich D."/>
            <person name="Kisner P."/>
            <person name="Lance K."/>
            <person name="Lara M."/>
            <person name="Lee W."/>
            <person name="Lennon N."/>
            <person name="Letendre F."/>
            <person name="LeVine R."/>
            <person name="Lipovsky A."/>
            <person name="Liu X."/>
            <person name="Liu J."/>
            <person name="Liu S."/>
            <person name="Lokyitsang T."/>
            <person name="Lokyitsang Y."/>
            <person name="Lubonja R."/>
            <person name="Lui A."/>
            <person name="MacDonald P."/>
            <person name="Magnisalis V."/>
            <person name="Maru K."/>
            <person name="Matthews C."/>
            <person name="McCusker W."/>
            <person name="McDonough S."/>
            <person name="Mehta T."/>
            <person name="Meldrim J."/>
            <person name="Meneus L."/>
            <person name="Mihai O."/>
            <person name="Mihalev A."/>
            <person name="Mihova T."/>
            <person name="Mittelman R."/>
            <person name="Mlenga V."/>
            <person name="Montmayeur A."/>
            <person name="Mulrain L."/>
            <person name="Navidi A."/>
            <person name="Naylor J."/>
            <person name="Negash T."/>
            <person name="Nguyen T."/>
            <person name="Nguyen N."/>
            <person name="Nicol R."/>
            <person name="Norbu C."/>
            <person name="Norbu N."/>
            <person name="Novod N."/>
            <person name="O'Neill B."/>
            <person name="Osman S."/>
            <person name="Markiewicz E."/>
            <person name="Oyono O.L."/>
            <person name="Patti C."/>
            <person name="Phunkhang P."/>
            <person name="Pierre F."/>
            <person name="Priest M."/>
            <person name="Raghuraman S."/>
            <person name="Rege F."/>
            <person name="Reyes R."/>
            <person name="Rise C."/>
            <person name="Rogov P."/>
            <person name="Ross K."/>
            <person name="Ryan E."/>
            <person name="Settipalli S."/>
            <person name="Shea T."/>
            <person name="Sherpa N."/>
            <person name="Shi L."/>
            <person name="Shih D."/>
            <person name="Sparrow T."/>
            <person name="Spaulding J."/>
            <person name="Stalker J."/>
            <person name="Stange-Thomann N."/>
            <person name="Stavropoulos S."/>
            <person name="Stone C."/>
            <person name="Strader C."/>
            <person name="Tesfaye S."/>
            <person name="Thomson T."/>
            <person name="Thoulutsang Y."/>
            <person name="Thoulutsang D."/>
            <person name="Topham K."/>
            <person name="Topping I."/>
            <person name="Tsamla T."/>
            <person name="Vassiliev H."/>
            <person name="Vo A."/>
            <person name="Wangchuk T."/>
            <person name="Wangdi T."/>
            <person name="Weiand M."/>
            <person name="Wilkinson J."/>
            <person name="Wilson A."/>
            <person name="Yadav S."/>
            <person name="Young G."/>
            <person name="Yu Q."/>
            <person name="Zembek L."/>
            <person name="Zhong D."/>
            <person name="Zimmer A."/>
            <person name="Zwirko Z."/>
            <person name="Jaffe D.B."/>
            <person name="Alvarez P."/>
            <person name="Brockman W."/>
            <person name="Butler J."/>
            <person name="Chin C."/>
            <person name="Gnerre S."/>
            <person name="Grabherr M."/>
            <person name="Kleber M."/>
            <person name="Mauceli E."/>
            <person name="MacCallum I."/>
        </authorList>
    </citation>
    <scope>NUCLEOTIDE SEQUENCE [LARGE SCALE GENOMIC DNA]</scope>
    <source>
        <strain evidence="3 4">TSC#14021-0224.01</strain>
    </source>
</reference>